<dbReference type="EMBL" id="MPUK01000004">
    <property type="protein sequence ID" value="ONH67656.1"/>
    <property type="molecule type" value="Genomic_DNA"/>
</dbReference>
<dbReference type="GO" id="GO:0071786">
    <property type="term" value="P:endoplasmic reticulum tubular network organization"/>
    <property type="evidence" value="ECO:0007669"/>
    <property type="project" value="TreeGrafter"/>
</dbReference>
<evidence type="ECO:0000256" key="4">
    <source>
        <dbReference type="ARBA" id="ARBA00022989"/>
    </source>
</evidence>
<evidence type="ECO:0000313" key="8">
    <source>
        <dbReference type="EMBL" id="ONH67656.1"/>
    </source>
</evidence>
<protein>
    <submittedName>
        <fullName evidence="7">CYFA0S09e01574g1_1</fullName>
    </submittedName>
    <submittedName>
        <fullName evidence="8">Pore and endoplasmic reticulum protein of 33 kDa</fullName>
    </submittedName>
</protein>
<proteinExistence type="inferred from homology"/>
<evidence type="ECO:0000313" key="7">
    <source>
        <dbReference type="EMBL" id="CDR42343.1"/>
    </source>
</evidence>
<reference evidence="7" key="1">
    <citation type="journal article" date="2014" name="Genome Announc.">
        <title>Genome sequence of the yeast Cyberlindnera fabianii (Hansenula fabianii).</title>
        <authorList>
            <person name="Freel K.C."/>
            <person name="Sarilar V."/>
            <person name="Neuveglise C."/>
            <person name="Devillers H."/>
            <person name="Friedrich A."/>
            <person name="Schacherer J."/>
        </authorList>
    </citation>
    <scope>NUCLEOTIDE SEQUENCE</scope>
    <source>
        <strain evidence="7">YJS4271</strain>
    </source>
</reference>
<dbReference type="OrthoDB" id="5581259at2759"/>
<keyword evidence="3 6" id="KW-0812">Transmembrane</keyword>
<name>A0A061AXE9_CYBFA</name>
<dbReference type="OMA" id="PQFYWFL"/>
<dbReference type="AlphaFoldDB" id="A0A061AXE9"/>
<evidence type="ECO:0000256" key="6">
    <source>
        <dbReference type="SAM" id="Phobius"/>
    </source>
</evidence>
<evidence type="ECO:0000313" key="9">
    <source>
        <dbReference type="Proteomes" id="UP000189513"/>
    </source>
</evidence>
<feature type="transmembrane region" description="Helical" evidence="6">
    <location>
        <begin position="196"/>
        <end position="217"/>
    </location>
</feature>
<dbReference type="Pfam" id="PF03661">
    <property type="entry name" value="TMEM33_Pom33"/>
    <property type="match status" value="1"/>
</dbReference>
<gene>
    <name evidence="8" type="ORF">BON22_2622</name>
    <name evidence="7" type="ORF">CYFA0S_09e01574g</name>
</gene>
<sequence length="270" mass="31076">MPPKQNQQVAATTTFSSFLEQLKPKFKTPQFFWFLGHVSTVFNITLYTFFSIFGRRLSLRYYNFALLSIVTTYFIVLFQVFKASKTSFFSIKNLSTNDNFQYLSLAVVWYLVSNIKVIGGGLTPFIIFSVFHAANYFKNYILPILPSVPATTKDQASRIINTLITRYNEQSLVFATNCEIYILFSLLVGFPLTLYYLITNFWLAVVNVLVLAQYIHFMKVRYSHSKHTKLMIDGTIYQIEAKINSGILPPAISAYYNKIKQQAITIVNLL</sequence>
<feature type="transmembrane region" description="Helical" evidence="6">
    <location>
        <begin position="31"/>
        <end position="50"/>
    </location>
</feature>
<evidence type="ECO:0000256" key="1">
    <source>
        <dbReference type="ARBA" id="ARBA00004141"/>
    </source>
</evidence>
<dbReference type="InterPro" id="IPR005344">
    <property type="entry name" value="TMEM33/Pom33"/>
</dbReference>
<evidence type="ECO:0000256" key="2">
    <source>
        <dbReference type="ARBA" id="ARBA00007322"/>
    </source>
</evidence>
<dbReference type="EMBL" id="LK052894">
    <property type="protein sequence ID" value="CDR42343.1"/>
    <property type="molecule type" value="Genomic_DNA"/>
</dbReference>
<reference evidence="9" key="2">
    <citation type="journal article" date="2017" name="Genome Announc.">
        <title>Genome sequences of Cyberlindnera fabianii 65, Pichia kudriavzevii 129, and Saccharomyces cerevisiae 131 isolated from fermented masau fruits in Zimbabwe.</title>
        <authorList>
            <person name="van Rijswijck I.M.H."/>
            <person name="Derks M.F.L."/>
            <person name="Abee T."/>
            <person name="de Ridder D."/>
            <person name="Smid E.J."/>
        </authorList>
    </citation>
    <scope>NUCLEOTIDE SEQUENCE [LARGE SCALE GENOMIC DNA]</scope>
    <source>
        <strain evidence="9">65</strain>
    </source>
</reference>
<comment type="similarity">
    <text evidence="2">Belongs to the PER33/POM33 family.</text>
</comment>
<dbReference type="GO" id="GO:0005783">
    <property type="term" value="C:endoplasmic reticulum"/>
    <property type="evidence" value="ECO:0007669"/>
    <property type="project" value="TreeGrafter"/>
</dbReference>
<reference evidence="8" key="3">
    <citation type="submission" date="2017-01" db="EMBL/GenBank/DDBJ databases">
        <authorList>
            <person name="Mah S.A."/>
            <person name="Swanson W.J."/>
            <person name="Moy G.W."/>
            <person name="Vacquier V.D."/>
        </authorList>
    </citation>
    <scope>NUCLEOTIDE SEQUENCE [LARGE SCALE GENOMIC DNA]</scope>
    <source>
        <strain evidence="8">65</strain>
    </source>
</reference>
<dbReference type="VEuPathDB" id="FungiDB:BON22_2622"/>
<keyword evidence="4 6" id="KW-1133">Transmembrane helix</keyword>
<accession>A0A061AXE9</accession>
<dbReference type="PANTHER" id="PTHR12703">
    <property type="entry name" value="TRANSMEMBRANE PROTEIN 33"/>
    <property type="match status" value="1"/>
</dbReference>
<keyword evidence="5 6" id="KW-0472">Membrane</keyword>
<dbReference type="GO" id="GO:0016020">
    <property type="term" value="C:membrane"/>
    <property type="evidence" value="ECO:0007669"/>
    <property type="project" value="UniProtKB-SubCell"/>
</dbReference>
<dbReference type="STRING" id="36022.A0A061AXE9"/>
<dbReference type="PANTHER" id="PTHR12703:SF4">
    <property type="entry name" value="TRANSMEMBRANE PROTEIN 33"/>
    <property type="match status" value="1"/>
</dbReference>
<dbReference type="InterPro" id="IPR051645">
    <property type="entry name" value="PER33/POM33_regulator"/>
</dbReference>
<evidence type="ECO:0000256" key="5">
    <source>
        <dbReference type="ARBA" id="ARBA00023136"/>
    </source>
</evidence>
<feature type="transmembrane region" description="Helical" evidence="6">
    <location>
        <begin position="101"/>
        <end position="131"/>
    </location>
</feature>
<evidence type="ECO:0000256" key="3">
    <source>
        <dbReference type="ARBA" id="ARBA00022692"/>
    </source>
</evidence>
<keyword evidence="9" id="KW-1185">Reference proteome</keyword>
<dbReference type="Proteomes" id="UP000189513">
    <property type="component" value="Unassembled WGS sequence"/>
</dbReference>
<feature type="transmembrane region" description="Helical" evidence="6">
    <location>
        <begin position="172"/>
        <end position="190"/>
    </location>
</feature>
<feature type="transmembrane region" description="Helical" evidence="6">
    <location>
        <begin position="62"/>
        <end position="81"/>
    </location>
</feature>
<organism evidence="7">
    <name type="scientific">Cyberlindnera fabianii</name>
    <name type="common">Yeast</name>
    <name type="synonym">Hansenula fabianii</name>
    <dbReference type="NCBI Taxonomy" id="36022"/>
    <lineage>
        <taxon>Eukaryota</taxon>
        <taxon>Fungi</taxon>
        <taxon>Dikarya</taxon>
        <taxon>Ascomycota</taxon>
        <taxon>Saccharomycotina</taxon>
        <taxon>Saccharomycetes</taxon>
        <taxon>Phaffomycetales</taxon>
        <taxon>Phaffomycetaceae</taxon>
        <taxon>Cyberlindnera</taxon>
    </lineage>
</organism>
<comment type="subcellular location">
    <subcellularLocation>
        <location evidence="1">Membrane</location>
        <topology evidence="1">Multi-pass membrane protein</topology>
    </subcellularLocation>
</comment>
<dbReference type="GO" id="GO:0061024">
    <property type="term" value="P:membrane organization"/>
    <property type="evidence" value="ECO:0007669"/>
    <property type="project" value="TreeGrafter"/>
</dbReference>